<reference evidence="9" key="1">
    <citation type="submission" date="2019-11" db="EMBL/GenBank/DDBJ databases">
        <title>Genome sequence of Heliorestis convoluta strain HH, an alkaliphilic and minimalistic phototrophic bacterium from a soda lake in Egypt.</title>
        <authorList>
            <person name="Dewey E.D."/>
            <person name="Stokes L.M."/>
            <person name="Burchell B.M."/>
            <person name="Shaffer K.N."/>
            <person name="Huntington A.M."/>
            <person name="Baker J.M."/>
            <person name="Nadendla S."/>
            <person name="Giglio M.G."/>
            <person name="Touchman J.W."/>
            <person name="Blankenship R.E."/>
            <person name="Madigan M.T."/>
            <person name="Sattley W.M."/>
        </authorList>
    </citation>
    <scope>NUCLEOTIDE SEQUENCE [LARGE SCALE GENOMIC DNA]</scope>
    <source>
        <strain evidence="9">HH</strain>
    </source>
</reference>
<protein>
    <submittedName>
        <fullName evidence="8">Hydrogenase expression/formation protein</fullName>
        <ecNumber evidence="8">3.4.23.-</ecNumber>
    </submittedName>
</protein>
<accession>A0A5Q2N0S1</accession>
<dbReference type="GO" id="GO:0046872">
    <property type="term" value="F:metal ion binding"/>
    <property type="evidence" value="ECO:0007669"/>
    <property type="project" value="UniProtKB-KW"/>
</dbReference>
<feature type="binding site" evidence="7">
    <location>
        <position position="17"/>
    </location>
    <ligand>
        <name>Ni(2+)</name>
        <dbReference type="ChEBI" id="CHEBI:49786"/>
    </ligand>
</feature>
<gene>
    <name evidence="8" type="primary">hupD</name>
    <name evidence="8" type="ORF">FTV88_2369</name>
</gene>
<dbReference type="InterPro" id="IPR023430">
    <property type="entry name" value="Pept_HybD-like_dom_sf"/>
</dbReference>
<dbReference type="InterPro" id="IPR000671">
    <property type="entry name" value="Peptidase_A31"/>
</dbReference>
<evidence type="ECO:0000256" key="5">
    <source>
        <dbReference type="ARBA" id="ARBA00022750"/>
    </source>
</evidence>
<keyword evidence="4 7" id="KW-0479">Metal-binding</keyword>
<dbReference type="CDD" id="cd06062">
    <property type="entry name" value="H2MP_MemB-H2up"/>
    <property type="match status" value="1"/>
</dbReference>
<keyword evidence="9" id="KW-1185">Reference proteome</keyword>
<dbReference type="GO" id="GO:0004190">
    <property type="term" value="F:aspartic-type endopeptidase activity"/>
    <property type="evidence" value="ECO:0007669"/>
    <property type="project" value="UniProtKB-KW"/>
</dbReference>
<evidence type="ECO:0000256" key="2">
    <source>
        <dbReference type="ARBA" id="ARBA00022596"/>
    </source>
</evidence>
<evidence type="ECO:0000256" key="4">
    <source>
        <dbReference type="ARBA" id="ARBA00022723"/>
    </source>
</evidence>
<name>A0A5Q2N0S1_9FIRM</name>
<evidence type="ECO:0000313" key="8">
    <source>
        <dbReference type="EMBL" id="QGG48467.1"/>
    </source>
</evidence>
<dbReference type="RefSeq" id="WP_207707859.1">
    <property type="nucleotide sequence ID" value="NZ_CP045875.1"/>
</dbReference>
<dbReference type="EMBL" id="CP045875">
    <property type="protein sequence ID" value="QGG48467.1"/>
    <property type="molecule type" value="Genomic_DNA"/>
</dbReference>
<dbReference type="InterPro" id="IPR004419">
    <property type="entry name" value="Pept_A31_hyd_express"/>
</dbReference>
<keyword evidence="5" id="KW-0064">Aspartyl protease</keyword>
<organism evidence="8 9">
    <name type="scientific">Heliorestis convoluta</name>
    <dbReference type="NCBI Taxonomy" id="356322"/>
    <lineage>
        <taxon>Bacteria</taxon>
        <taxon>Bacillati</taxon>
        <taxon>Bacillota</taxon>
        <taxon>Clostridia</taxon>
        <taxon>Eubacteriales</taxon>
        <taxon>Heliobacteriaceae</taxon>
        <taxon>Heliorestis</taxon>
    </lineage>
</organism>
<feature type="binding site" evidence="7">
    <location>
        <position position="63"/>
    </location>
    <ligand>
        <name>Ni(2+)</name>
        <dbReference type="ChEBI" id="CHEBI:49786"/>
    </ligand>
</feature>
<keyword evidence="3" id="KW-0645">Protease</keyword>
<keyword evidence="2 7" id="KW-0533">Nickel</keyword>
<dbReference type="NCBIfam" id="TIGR00140">
    <property type="entry name" value="hupD"/>
    <property type="match status" value="1"/>
</dbReference>
<dbReference type="PANTHER" id="PTHR30302:SF1">
    <property type="entry name" value="HYDROGENASE 2 MATURATION PROTEASE"/>
    <property type="match status" value="1"/>
</dbReference>
<dbReference type="PRINTS" id="PR00446">
    <property type="entry name" value="HYDRGNUPTAKE"/>
</dbReference>
<feature type="binding site" evidence="7">
    <location>
        <position position="93"/>
    </location>
    <ligand>
        <name>Ni(2+)</name>
        <dbReference type="ChEBI" id="CHEBI:49786"/>
    </ligand>
</feature>
<evidence type="ECO:0000256" key="6">
    <source>
        <dbReference type="ARBA" id="ARBA00022801"/>
    </source>
</evidence>
<dbReference type="KEGG" id="hcv:FTV88_2369"/>
<dbReference type="PANTHER" id="PTHR30302">
    <property type="entry name" value="HYDROGENASE 1 MATURATION PROTEASE"/>
    <property type="match status" value="1"/>
</dbReference>
<dbReference type="NCBIfam" id="TIGR00072">
    <property type="entry name" value="hydrog_prot"/>
    <property type="match status" value="1"/>
</dbReference>
<dbReference type="Proteomes" id="UP000366051">
    <property type="component" value="Chromosome"/>
</dbReference>
<dbReference type="GO" id="GO:0016485">
    <property type="term" value="P:protein processing"/>
    <property type="evidence" value="ECO:0007669"/>
    <property type="project" value="InterPro"/>
</dbReference>
<comment type="similarity">
    <text evidence="1">Belongs to the peptidase A31 family.</text>
</comment>
<keyword evidence="6 8" id="KW-0378">Hydrolase</keyword>
<dbReference type="AlphaFoldDB" id="A0A5Q2N0S1"/>
<proteinExistence type="inferred from homology"/>
<sequence length="160" mass="17919">MKKIVLLGIGNLLYSDEGLGVQVVQALQREYFFPDNVEVVDGGTQGLLLLEYLEEADYFLCVDAVNGGEEPGTLIRMEREELPHYVGIKMSQHQLGFQEVLALARLRGTLPEKIVLLGLQPASFDFGMELSAPIYQALPTLKEALLEQLREWDAMPLKIE</sequence>
<dbReference type="Gene3D" id="3.40.50.1450">
    <property type="entry name" value="HybD-like"/>
    <property type="match status" value="1"/>
</dbReference>
<dbReference type="Pfam" id="PF01750">
    <property type="entry name" value="HycI"/>
    <property type="match status" value="1"/>
</dbReference>
<evidence type="ECO:0000313" key="9">
    <source>
        <dbReference type="Proteomes" id="UP000366051"/>
    </source>
</evidence>
<dbReference type="EC" id="3.4.23.-" evidence="8"/>
<dbReference type="FunFam" id="3.40.50.1450:FF:000002">
    <property type="entry name" value="Hydrogenase 1 maturation protease"/>
    <property type="match status" value="1"/>
</dbReference>
<dbReference type="SUPFAM" id="SSF53163">
    <property type="entry name" value="HybD-like"/>
    <property type="match status" value="1"/>
</dbReference>
<evidence type="ECO:0000256" key="1">
    <source>
        <dbReference type="ARBA" id="ARBA00006814"/>
    </source>
</evidence>
<evidence type="ECO:0000256" key="7">
    <source>
        <dbReference type="PIRSR" id="PIRSR604419-1"/>
    </source>
</evidence>
<dbReference type="GO" id="GO:0008047">
    <property type="term" value="F:enzyme activator activity"/>
    <property type="evidence" value="ECO:0007669"/>
    <property type="project" value="InterPro"/>
</dbReference>
<evidence type="ECO:0000256" key="3">
    <source>
        <dbReference type="ARBA" id="ARBA00022670"/>
    </source>
</evidence>